<dbReference type="EMBL" id="JAMXLR010000051">
    <property type="protein sequence ID" value="MCO6044982.1"/>
    <property type="molecule type" value="Genomic_DNA"/>
</dbReference>
<gene>
    <name evidence="2" type="ORF">NG895_13815</name>
</gene>
<evidence type="ECO:0000256" key="1">
    <source>
        <dbReference type="SAM" id="SignalP"/>
    </source>
</evidence>
<dbReference type="RefSeq" id="WP_252853095.1">
    <property type="nucleotide sequence ID" value="NZ_JAMXLR010000051.1"/>
</dbReference>
<dbReference type="PROSITE" id="PS51257">
    <property type="entry name" value="PROKAR_LIPOPROTEIN"/>
    <property type="match status" value="1"/>
</dbReference>
<accession>A0A9X2JH12</accession>
<evidence type="ECO:0000313" key="3">
    <source>
        <dbReference type="Proteomes" id="UP001155241"/>
    </source>
</evidence>
<reference evidence="2" key="1">
    <citation type="submission" date="2022-06" db="EMBL/GenBank/DDBJ databases">
        <title>Aeoliella straminimaris, a novel planctomycete from sediments.</title>
        <authorList>
            <person name="Vitorino I.R."/>
            <person name="Lage O.M."/>
        </authorList>
    </citation>
    <scope>NUCLEOTIDE SEQUENCE</scope>
    <source>
        <strain evidence="2">ICT_H6.2</strain>
    </source>
</reference>
<keyword evidence="1" id="KW-0732">Signal</keyword>
<keyword evidence="3" id="KW-1185">Reference proteome</keyword>
<feature type="chain" id="PRO_5040958233" evidence="1">
    <location>
        <begin position="25"/>
        <end position="221"/>
    </location>
</feature>
<organism evidence="2 3">
    <name type="scientific">Aeoliella straminimaris</name>
    <dbReference type="NCBI Taxonomy" id="2954799"/>
    <lineage>
        <taxon>Bacteria</taxon>
        <taxon>Pseudomonadati</taxon>
        <taxon>Planctomycetota</taxon>
        <taxon>Planctomycetia</taxon>
        <taxon>Pirellulales</taxon>
        <taxon>Lacipirellulaceae</taxon>
        <taxon>Aeoliella</taxon>
    </lineage>
</organism>
<evidence type="ECO:0000313" key="2">
    <source>
        <dbReference type="EMBL" id="MCO6044982.1"/>
    </source>
</evidence>
<name>A0A9X2JH12_9BACT</name>
<comment type="caution">
    <text evidence="2">The sequence shown here is derived from an EMBL/GenBank/DDBJ whole genome shotgun (WGS) entry which is preliminary data.</text>
</comment>
<feature type="signal peptide" evidence="1">
    <location>
        <begin position="1"/>
        <end position="24"/>
    </location>
</feature>
<protein>
    <submittedName>
        <fullName evidence="2">Uncharacterized protein</fullName>
    </submittedName>
</protein>
<sequence>MSTRLLGWTLTLLFACLHTPVAWGQNDAPPAVPNWAKPDIKAPIAVPVAPAAPAARPAPAPHAPLVSPNTAQRLSVESTAHLPSRVKNVLDFYGGTTSARALSQLPYRPSTGMTSPPPVRQAPKPFEGTVSNAPTVSPYMNLFHEESDEAPPNYFAYVRPALRQQEANRRAQLEFRSLERQVRTVSYGEAVQNSSGGVPSTGHGTRYLNTSRYYPAAPRLR</sequence>
<dbReference type="Proteomes" id="UP001155241">
    <property type="component" value="Unassembled WGS sequence"/>
</dbReference>
<dbReference type="AlphaFoldDB" id="A0A9X2JH12"/>
<proteinExistence type="predicted"/>